<gene>
    <name evidence="1" type="ORF">BaRGS_00021454</name>
</gene>
<sequence length="129" mass="14336">MDWICDVVRTDQGLMWGGCVLVTVVLVLRRTLAACPYVLPAQCSLHSKSTGRPEKFNADARESDVTITFIRFTSYKDVLTPETKLHSQILFQSIQSASNVDPENSCDQANLVVTVLSRMLDSSKDITLL</sequence>
<evidence type="ECO:0000313" key="1">
    <source>
        <dbReference type="EMBL" id="KAK7487365.1"/>
    </source>
</evidence>
<evidence type="ECO:0000313" key="2">
    <source>
        <dbReference type="Proteomes" id="UP001519460"/>
    </source>
</evidence>
<name>A0ABD0KJJ0_9CAEN</name>
<accession>A0ABD0KJJ0</accession>
<dbReference type="EMBL" id="JACVVK020000166">
    <property type="protein sequence ID" value="KAK7487365.1"/>
    <property type="molecule type" value="Genomic_DNA"/>
</dbReference>
<dbReference type="Proteomes" id="UP001519460">
    <property type="component" value="Unassembled WGS sequence"/>
</dbReference>
<comment type="caution">
    <text evidence="1">The sequence shown here is derived from an EMBL/GenBank/DDBJ whole genome shotgun (WGS) entry which is preliminary data.</text>
</comment>
<keyword evidence="2" id="KW-1185">Reference proteome</keyword>
<reference evidence="1 2" key="1">
    <citation type="journal article" date="2023" name="Sci. Data">
        <title>Genome assembly of the Korean intertidal mud-creeper Batillaria attramentaria.</title>
        <authorList>
            <person name="Patra A.K."/>
            <person name="Ho P.T."/>
            <person name="Jun S."/>
            <person name="Lee S.J."/>
            <person name="Kim Y."/>
            <person name="Won Y.J."/>
        </authorList>
    </citation>
    <scope>NUCLEOTIDE SEQUENCE [LARGE SCALE GENOMIC DNA]</scope>
    <source>
        <strain evidence="1">Wonlab-2016</strain>
    </source>
</reference>
<organism evidence="1 2">
    <name type="scientific">Batillaria attramentaria</name>
    <dbReference type="NCBI Taxonomy" id="370345"/>
    <lineage>
        <taxon>Eukaryota</taxon>
        <taxon>Metazoa</taxon>
        <taxon>Spiralia</taxon>
        <taxon>Lophotrochozoa</taxon>
        <taxon>Mollusca</taxon>
        <taxon>Gastropoda</taxon>
        <taxon>Caenogastropoda</taxon>
        <taxon>Sorbeoconcha</taxon>
        <taxon>Cerithioidea</taxon>
        <taxon>Batillariidae</taxon>
        <taxon>Batillaria</taxon>
    </lineage>
</organism>
<protein>
    <submittedName>
        <fullName evidence="1">Uncharacterized protein</fullName>
    </submittedName>
</protein>
<dbReference type="AlphaFoldDB" id="A0ABD0KJJ0"/>
<proteinExistence type="predicted"/>